<keyword evidence="12" id="KW-1185">Reference proteome</keyword>
<accession>A0A0F3GSB1</accession>
<dbReference type="EMBL" id="LACI01001265">
    <property type="protein sequence ID" value="KJU84870.1"/>
    <property type="molecule type" value="Genomic_DNA"/>
</dbReference>
<keyword evidence="4 7" id="KW-0812">Transmembrane</keyword>
<dbReference type="InterPro" id="IPR011014">
    <property type="entry name" value="MscS_channel_TM-2"/>
</dbReference>
<feature type="transmembrane region" description="Helical" evidence="7">
    <location>
        <begin position="12"/>
        <end position="28"/>
    </location>
</feature>
<keyword evidence="3" id="KW-1003">Cell membrane</keyword>
<evidence type="ECO:0000313" key="12">
    <source>
        <dbReference type="Proteomes" id="UP000033423"/>
    </source>
</evidence>
<feature type="transmembrane region" description="Helical" evidence="7">
    <location>
        <begin position="118"/>
        <end position="144"/>
    </location>
</feature>
<evidence type="ECO:0000256" key="4">
    <source>
        <dbReference type="ARBA" id="ARBA00022692"/>
    </source>
</evidence>
<dbReference type="SUPFAM" id="SSF50182">
    <property type="entry name" value="Sm-like ribonucleoproteins"/>
    <property type="match status" value="1"/>
</dbReference>
<sequence length="354" mass="39945">MIYSNIDLGKLFIPPLVFFVSMLVLFLARKTLFRVINKWTTKVDSGYIDILMNVIRQPSIYLIIAFSLYVTVLFSELSARYVTYMDKAILIILILSITTLTSDFVGRIFKQHIQTLSSIVPTTALFHGIIKGMIMTTGFIIMLASLGISIAPFLTALGVGGLAVALALQDTLSNLFSGIHILIEKTIRVGDYIKLESGQEGYVDDITWRTTRIRMLANNIIIIPNSTLSKSIVTNYYLPDKPMSLLIPISVSYDSDPQRVEDVIVEEAIRATVDVPGLMSEPEPFLRFIPGFGDNSIDFTLICRVAEFVDQYIVQHQLRKRIFCRLRAEGIEIPFPQRTLHIRQEDKTTVTKNI</sequence>
<dbReference type="Pfam" id="PF00924">
    <property type="entry name" value="MS_channel_2nd"/>
    <property type="match status" value="1"/>
</dbReference>
<evidence type="ECO:0000256" key="2">
    <source>
        <dbReference type="ARBA" id="ARBA00008017"/>
    </source>
</evidence>
<evidence type="ECO:0000313" key="11">
    <source>
        <dbReference type="EMBL" id="KJU84870.1"/>
    </source>
</evidence>
<evidence type="ECO:0000259" key="10">
    <source>
        <dbReference type="Pfam" id="PF21088"/>
    </source>
</evidence>
<dbReference type="InterPro" id="IPR006685">
    <property type="entry name" value="MscS_channel_2nd"/>
</dbReference>
<feature type="domain" description="Mechanosensitive ion channel transmembrane helices 2/3" evidence="10">
    <location>
        <begin position="133"/>
        <end position="169"/>
    </location>
</feature>
<dbReference type="Gene3D" id="3.30.70.100">
    <property type="match status" value="1"/>
</dbReference>
<reference evidence="11 12" key="1">
    <citation type="submission" date="2015-02" db="EMBL/GenBank/DDBJ databases">
        <title>Single-cell genomics of uncultivated deep-branching MTB reveals a conserved set of magnetosome genes.</title>
        <authorList>
            <person name="Kolinko S."/>
            <person name="Richter M."/>
            <person name="Glockner F.O."/>
            <person name="Brachmann A."/>
            <person name="Schuler D."/>
        </authorList>
    </citation>
    <scope>NUCLEOTIDE SEQUENCE [LARGE SCALE GENOMIC DNA]</scope>
    <source>
        <strain evidence="11">TM-1</strain>
    </source>
</reference>
<evidence type="ECO:0000256" key="6">
    <source>
        <dbReference type="ARBA" id="ARBA00023136"/>
    </source>
</evidence>
<dbReference type="InterPro" id="IPR023408">
    <property type="entry name" value="MscS_beta-dom_sf"/>
</dbReference>
<name>A0A0F3GSB1_9BACT</name>
<dbReference type="Pfam" id="PF21082">
    <property type="entry name" value="MS_channel_3rd"/>
    <property type="match status" value="1"/>
</dbReference>
<evidence type="ECO:0000256" key="5">
    <source>
        <dbReference type="ARBA" id="ARBA00022989"/>
    </source>
</evidence>
<feature type="transmembrane region" description="Helical" evidence="7">
    <location>
        <begin position="150"/>
        <end position="168"/>
    </location>
</feature>
<dbReference type="AlphaFoldDB" id="A0A0F3GSB1"/>
<dbReference type="InterPro" id="IPR049142">
    <property type="entry name" value="MS_channel_1st"/>
</dbReference>
<dbReference type="PANTHER" id="PTHR30566:SF25">
    <property type="entry name" value="INNER MEMBRANE PROTEIN"/>
    <property type="match status" value="1"/>
</dbReference>
<comment type="similarity">
    <text evidence="2">Belongs to the MscS (TC 1.A.23) family.</text>
</comment>
<dbReference type="PANTHER" id="PTHR30566">
    <property type="entry name" value="YNAI-RELATED MECHANOSENSITIVE ION CHANNEL"/>
    <property type="match status" value="1"/>
</dbReference>
<keyword evidence="5 7" id="KW-1133">Transmembrane helix</keyword>
<organism evidence="11 12">
    <name type="scientific">Candidatus Magnetobacterium bavaricum</name>
    <dbReference type="NCBI Taxonomy" id="29290"/>
    <lineage>
        <taxon>Bacteria</taxon>
        <taxon>Pseudomonadati</taxon>
        <taxon>Nitrospirota</taxon>
        <taxon>Thermodesulfovibrionia</taxon>
        <taxon>Thermodesulfovibrionales</taxon>
        <taxon>Candidatus Magnetobacteriaceae</taxon>
        <taxon>Candidatus Magnetobacterium</taxon>
    </lineage>
</organism>
<evidence type="ECO:0000256" key="3">
    <source>
        <dbReference type="ARBA" id="ARBA00022475"/>
    </source>
</evidence>
<dbReference type="Pfam" id="PF21088">
    <property type="entry name" value="MS_channel_1st"/>
    <property type="match status" value="1"/>
</dbReference>
<feature type="domain" description="Mechanosensitive ion channel MscS C-terminal" evidence="9">
    <location>
        <begin position="247"/>
        <end position="333"/>
    </location>
</feature>
<dbReference type="GO" id="GO:0008381">
    <property type="term" value="F:mechanosensitive monoatomic ion channel activity"/>
    <property type="evidence" value="ECO:0007669"/>
    <property type="project" value="UniProtKB-ARBA"/>
</dbReference>
<dbReference type="GO" id="GO:0005886">
    <property type="term" value="C:plasma membrane"/>
    <property type="evidence" value="ECO:0007669"/>
    <property type="project" value="UniProtKB-SubCell"/>
</dbReference>
<dbReference type="InterPro" id="IPR010920">
    <property type="entry name" value="LSM_dom_sf"/>
</dbReference>
<dbReference type="SUPFAM" id="SSF82861">
    <property type="entry name" value="Mechanosensitive channel protein MscS (YggB), transmembrane region"/>
    <property type="match status" value="1"/>
</dbReference>
<feature type="domain" description="Mechanosensitive ion channel MscS" evidence="8">
    <location>
        <begin position="170"/>
        <end position="236"/>
    </location>
</feature>
<dbReference type="Gene3D" id="2.30.30.60">
    <property type="match status" value="1"/>
</dbReference>
<dbReference type="Gene3D" id="1.10.287.1260">
    <property type="match status" value="1"/>
</dbReference>
<comment type="subcellular location">
    <subcellularLocation>
        <location evidence="1">Cell membrane</location>
        <topology evidence="1">Multi-pass membrane protein</topology>
    </subcellularLocation>
</comment>
<dbReference type="InterPro" id="IPR011066">
    <property type="entry name" value="MscS_channel_C_sf"/>
</dbReference>
<feature type="transmembrane region" description="Helical" evidence="7">
    <location>
        <begin position="88"/>
        <end position="106"/>
    </location>
</feature>
<feature type="transmembrane region" description="Helical" evidence="7">
    <location>
        <begin position="60"/>
        <end position="82"/>
    </location>
</feature>
<gene>
    <name evidence="11" type="ORF">MBAV_002939</name>
</gene>
<proteinExistence type="inferred from homology"/>
<evidence type="ECO:0000259" key="9">
    <source>
        <dbReference type="Pfam" id="PF21082"/>
    </source>
</evidence>
<evidence type="ECO:0000256" key="7">
    <source>
        <dbReference type="SAM" id="Phobius"/>
    </source>
</evidence>
<protein>
    <submittedName>
        <fullName evidence="11">Transporter, small conductance mechanosensitive ion channel MscS family protein</fullName>
    </submittedName>
</protein>
<dbReference type="Proteomes" id="UP000033423">
    <property type="component" value="Unassembled WGS sequence"/>
</dbReference>
<evidence type="ECO:0000256" key="1">
    <source>
        <dbReference type="ARBA" id="ARBA00004651"/>
    </source>
</evidence>
<keyword evidence="6 7" id="KW-0472">Membrane</keyword>
<dbReference type="PATRIC" id="fig|29290.4.peg.3912"/>
<evidence type="ECO:0000259" key="8">
    <source>
        <dbReference type="Pfam" id="PF00924"/>
    </source>
</evidence>
<dbReference type="InterPro" id="IPR049278">
    <property type="entry name" value="MS_channel_C"/>
</dbReference>
<dbReference type="SUPFAM" id="SSF82689">
    <property type="entry name" value="Mechanosensitive channel protein MscS (YggB), C-terminal domain"/>
    <property type="match status" value="1"/>
</dbReference>
<comment type="caution">
    <text evidence="11">The sequence shown here is derived from an EMBL/GenBank/DDBJ whole genome shotgun (WGS) entry which is preliminary data.</text>
</comment>